<proteinExistence type="predicted"/>
<gene>
    <name evidence="2" type="ORF">B0H16DRAFT_1738840</name>
</gene>
<dbReference type="EMBL" id="JARKIB010000240">
    <property type="protein sequence ID" value="KAJ7720418.1"/>
    <property type="molecule type" value="Genomic_DNA"/>
</dbReference>
<sequence length="264" mass="28747">MKPKISKAIAKHPPFFHQASSPGANYDQGDKATLRGTREDCSGAAWMAAFLAREPIHSQPPTPLKLGTPTTRMRGPFVVCAPAPSRRDLRDWGTPTIRLVRAHVALGDEEMAQSTRRHGATAAAFARPCPSHRVAGMRALTLSPPFLIAHALISSPPLPASFPRPLPSSELCLCTAAQCIRIRGARHQVPFALTRTRTQRIWMPLPFAVCARARGLAAAVVREMHPRAVLRSLFPIPSHPHPTPSFPFSVPVRTGNHTPPPVRT</sequence>
<accession>A0AAD7HGR1</accession>
<evidence type="ECO:0000313" key="3">
    <source>
        <dbReference type="Proteomes" id="UP001215598"/>
    </source>
</evidence>
<keyword evidence="3" id="KW-1185">Reference proteome</keyword>
<dbReference type="Proteomes" id="UP001215598">
    <property type="component" value="Unassembled WGS sequence"/>
</dbReference>
<organism evidence="2 3">
    <name type="scientific">Mycena metata</name>
    <dbReference type="NCBI Taxonomy" id="1033252"/>
    <lineage>
        <taxon>Eukaryota</taxon>
        <taxon>Fungi</taxon>
        <taxon>Dikarya</taxon>
        <taxon>Basidiomycota</taxon>
        <taxon>Agaricomycotina</taxon>
        <taxon>Agaricomycetes</taxon>
        <taxon>Agaricomycetidae</taxon>
        <taxon>Agaricales</taxon>
        <taxon>Marasmiineae</taxon>
        <taxon>Mycenaceae</taxon>
        <taxon>Mycena</taxon>
    </lineage>
</organism>
<feature type="region of interest" description="Disordered" evidence="1">
    <location>
        <begin position="245"/>
        <end position="264"/>
    </location>
</feature>
<evidence type="ECO:0000256" key="1">
    <source>
        <dbReference type="SAM" id="MobiDB-lite"/>
    </source>
</evidence>
<comment type="caution">
    <text evidence="2">The sequence shown here is derived from an EMBL/GenBank/DDBJ whole genome shotgun (WGS) entry which is preliminary data.</text>
</comment>
<dbReference type="AlphaFoldDB" id="A0AAD7HGR1"/>
<name>A0AAD7HGR1_9AGAR</name>
<evidence type="ECO:0000313" key="2">
    <source>
        <dbReference type="EMBL" id="KAJ7720418.1"/>
    </source>
</evidence>
<reference evidence="2" key="1">
    <citation type="submission" date="2023-03" db="EMBL/GenBank/DDBJ databases">
        <title>Massive genome expansion in bonnet fungi (Mycena s.s.) driven by repeated elements and novel gene families across ecological guilds.</title>
        <authorList>
            <consortium name="Lawrence Berkeley National Laboratory"/>
            <person name="Harder C.B."/>
            <person name="Miyauchi S."/>
            <person name="Viragh M."/>
            <person name="Kuo A."/>
            <person name="Thoen E."/>
            <person name="Andreopoulos B."/>
            <person name="Lu D."/>
            <person name="Skrede I."/>
            <person name="Drula E."/>
            <person name="Henrissat B."/>
            <person name="Morin E."/>
            <person name="Kohler A."/>
            <person name="Barry K."/>
            <person name="LaButti K."/>
            <person name="Morin E."/>
            <person name="Salamov A."/>
            <person name="Lipzen A."/>
            <person name="Mereny Z."/>
            <person name="Hegedus B."/>
            <person name="Baldrian P."/>
            <person name="Stursova M."/>
            <person name="Weitz H."/>
            <person name="Taylor A."/>
            <person name="Grigoriev I.V."/>
            <person name="Nagy L.G."/>
            <person name="Martin F."/>
            <person name="Kauserud H."/>
        </authorList>
    </citation>
    <scope>NUCLEOTIDE SEQUENCE</scope>
    <source>
        <strain evidence="2">CBHHK182m</strain>
    </source>
</reference>
<protein>
    <submittedName>
        <fullName evidence="2">Uncharacterized protein</fullName>
    </submittedName>
</protein>